<keyword evidence="2" id="KW-1185">Reference proteome</keyword>
<sequence length="162" mass="18678">MFNNGMEPVAWLRKEISARKSEEFATYCAIVVDNYDLAKSISSENTIIGNLLLGNIEKAKQCIDNMSEKEGVKDIFLSIVNNDPKNLEQGIIKRLKMLRKQPIDYLTIVDIWASALIKIAKKLGVNVEEIDIEVIEMPKQLLDEIKIDYEKWKLPYYEQLNL</sequence>
<reference evidence="1 2" key="1">
    <citation type="submission" date="2023-09" db="EMBL/GenBank/DDBJ databases">
        <authorList>
            <person name="Zhai L."/>
        </authorList>
    </citation>
    <scope>NUCLEOTIDE SEQUENCE [LARGE SCALE GENOMIC DNA]</scope>
    <source>
        <strain evidence="1 2">5 N-1</strain>
    </source>
</reference>
<protein>
    <submittedName>
        <fullName evidence="1">Uncharacterized protein</fullName>
    </submittedName>
</protein>
<gene>
    <name evidence="1" type="ORF">RGC78_16045</name>
</gene>
<evidence type="ECO:0000313" key="2">
    <source>
        <dbReference type="Proteomes" id="UP001256646"/>
    </source>
</evidence>
<organism evidence="1 2">
    <name type="scientific">Clostridium aquiflavi</name>
    <dbReference type="NCBI Taxonomy" id="3073603"/>
    <lineage>
        <taxon>Bacteria</taxon>
        <taxon>Bacillati</taxon>
        <taxon>Bacillota</taxon>
        <taxon>Clostridia</taxon>
        <taxon>Eubacteriales</taxon>
        <taxon>Clostridiaceae</taxon>
        <taxon>Clostridium</taxon>
    </lineage>
</organism>
<evidence type="ECO:0000313" key="1">
    <source>
        <dbReference type="EMBL" id="MDR5588973.1"/>
    </source>
</evidence>
<comment type="caution">
    <text evidence="1">The sequence shown here is derived from an EMBL/GenBank/DDBJ whole genome shotgun (WGS) entry which is preliminary data.</text>
</comment>
<dbReference type="Proteomes" id="UP001256646">
    <property type="component" value="Unassembled WGS sequence"/>
</dbReference>
<accession>A0ABU1EL34</accession>
<proteinExistence type="predicted"/>
<dbReference type="EMBL" id="JAVJAN010000087">
    <property type="protein sequence ID" value="MDR5588973.1"/>
    <property type="molecule type" value="Genomic_DNA"/>
</dbReference>
<name>A0ABU1EL34_9CLOT</name>